<dbReference type="Proteomes" id="UP000586031">
    <property type="component" value="Unassembled WGS sequence"/>
</dbReference>
<sequence length="73" mass="8696">MRGEQYQKGYADAEGDYKEKMKEEGFVEQYAEGYKDGFRDGYLAAMKSLEEAMTKKAEEQGVEPIPWFRWWPW</sequence>
<reference evidence="2" key="1">
    <citation type="journal article" date="2020" name="bioRxiv">
        <title>A rank-normalized archaeal taxonomy based on genome phylogeny resolves widespread incomplete and uneven classifications.</title>
        <authorList>
            <person name="Rinke C."/>
            <person name="Chuvochina M."/>
            <person name="Mussig A.J."/>
            <person name="Chaumeil P.-A."/>
            <person name="Waite D.W."/>
            <person name="Whitman W.B."/>
            <person name="Parks D.H."/>
            <person name="Hugenholtz P."/>
        </authorList>
    </citation>
    <scope>NUCLEOTIDE SEQUENCE [LARGE SCALE GENOMIC DNA]</scope>
</reference>
<name>A0A7J4TKP3_9EURY</name>
<comment type="caution">
    <text evidence="1">The sequence shown here is derived from an EMBL/GenBank/DDBJ whole genome shotgun (WGS) entry which is preliminary data.</text>
</comment>
<organism evidence="1 2">
    <name type="scientific">Methanobacterium subterraneum</name>
    <dbReference type="NCBI Taxonomy" id="59277"/>
    <lineage>
        <taxon>Archaea</taxon>
        <taxon>Methanobacteriati</taxon>
        <taxon>Methanobacteriota</taxon>
        <taxon>Methanomada group</taxon>
        <taxon>Methanobacteria</taxon>
        <taxon>Methanobacteriales</taxon>
        <taxon>Methanobacteriaceae</taxon>
        <taxon>Methanobacterium</taxon>
    </lineage>
</organism>
<proteinExistence type="predicted"/>
<dbReference type="AlphaFoldDB" id="A0A7J4TKP3"/>
<accession>A0A7J4TKP3</accession>
<evidence type="ECO:0000313" key="1">
    <source>
        <dbReference type="EMBL" id="HII84880.1"/>
    </source>
</evidence>
<gene>
    <name evidence="1" type="ORF">HA271_08660</name>
</gene>
<evidence type="ECO:0000313" key="2">
    <source>
        <dbReference type="Proteomes" id="UP000586031"/>
    </source>
</evidence>
<protein>
    <submittedName>
        <fullName evidence="1">Uncharacterized protein</fullName>
    </submittedName>
</protein>
<dbReference type="EMBL" id="DUHE01000243">
    <property type="protein sequence ID" value="HII84880.1"/>
    <property type="molecule type" value="Genomic_DNA"/>
</dbReference>